<evidence type="ECO:0000313" key="1">
    <source>
        <dbReference type="EMBL" id="OMO62142.1"/>
    </source>
</evidence>
<keyword evidence="2" id="KW-1185">Reference proteome</keyword>
<dbReference type="AlphaFoldDB" id="A0A1R3GVN5"/>
<reference evidence="2" key="1">
    <citation type="submission" date="2013-09" db="EMBL/GenBank/DDBJ databases">
        <title>Corchorus olitorius genome sequencing.</title>
        <authorList>
            <person name="Alam M."/>
            <person name="Haque M.S."/>
            <person name="Islam M.S."/>
            <person name="Emdad E.M."/>
            <person name="Islam M.M."/>
            <person name="Ahmed B."/>
            <person name="Halim A."/>
            <person name="Hossen Q.M.M."/>
            <person name="Hossain M.Z."/>
            <person name="Ahmed R."/>
            <person name="Khan M.M."/>
            <person name="Islam R."/>
            <person name="Rashid M.M."/>
            <person name="Khan S.A."/>
            <person name="Rahman M.S."/>
            <person name="Alam M."/>
            <person name="Yahiya A.S."/>
            <person name="Khan M.S."/>
            <person name="Azam M.S."/>
            <person name="Haque T."/>
            <person name="Lashkar M.Z.H."/>
            <person name="Akhand A.I."/>
            <person name="Morshed G."/>
            <person name="Roy S."/>
            <person name="Uddin K.S."/>
            <person name="Rabeya T."/>
            <person name="Hossain A.S."/>
            <person name="Chowdhury A."/>
            <person name="Snigdha A.R."/>
            <person name="Mortoza M.S."/>
            <person name="Matin S.A."/>
            <person name="Hoque S.M.E."/>
            <person name="Islam M.K."/>
            <person name="Roy D.K."/>
            <person name="Haider R."/>
            <person name="Moosa M.M."/>
            <person name="Elias S.M."/>
            <person name="Hasan A.M."/>
            <person name="Jahan S."/>
            <person name="Shafiuddin M."/>
            <person name="Mahmood N."/>
            <person name="Shommy N.S."/>
        </authorList>
    </citation>
    <scope>NUCLEOTIDE SEQUENCE [LARGE SCALE GENOMIC DNA]</scope>
    <source>
        <strain evidence="2">cv. O-4</strain>
    </source>
</reference>
<name>A0A1R3GVN5_9ROSI</name>
<proteinExistence type="predicted"/>
<protein>
    <submittedName>
        <fullName evidence="1">Uncharacterized protein</fullName>
    </submittedName>
</protein>
<comment type="caution">
    <text evidence="1">The sequence shown here is derived from an EMBL/GenBank/DDBJ whole genome shotgun (WGS) entry which is preliminary data.</text>
</comment>
<evidence type="ECO:0000313" key="2">
    <source>
        <dbReference type="Proteomes" id="UP000187203"/>
    </source>
</evidence>
<organism evidence="1 2">
    <name type="scientific">Corchorus olitorius</name>
    <dbReference type="NCBI Taxonomy" id="93759"/>
    <lineage>
        <taxon>Eukaryota</taxon>
        <taxon>Viridiplantae</taxon>
        <taxon>Streptophyta</taxon>
        <taxon>Embryophyta</taxon>
        <taxon>Tracheophyta</taxon>
        <taxon>Spermatophyta</taxon>
        <taxon>Magnoliopsida</taxon>
        <taxon>eudicotyledons</taxon>
        <taxon>Gunneridae</taxon>
        <taxon>Pentapetalae</taxon>
        <taxon>rosids</taxon>
        <taxon>malvids</taxon>
        <taxon>Malvales</taxon>
        <taxon>Malvaceae</taxon>
        <taxon>Grewioideae</taxon>
        <taxon>Apeibeae</taxon>
        <taxon>Corchorus</taxon>
    </lineage>
</organism>
<dbReference type="Proteomes" id="UP000187203">
    <property type="component" value="Unassembled WGS sequence"/>
</dbReference>
<sequence length="31" mass="3513">MEEEALGLRLGSLRLKSGKGARKEALDEIRW</sequence>
<accession>A0A1R3GVN5</accession>
<dbReference type="EMBL" id="AWUE01021464">
    <property type="protein sequence ID" value="OMO62142.1"/>
    <property type="molecule type" value="Genomic_DNA"/>
</dbReference>
<gene>
    <name evidence="1" type="ORF">COLO4_33205</name>
</gene>